<dbReference type="InterPro" id="IPR022346">
    <property type="entry name" value="T2SS_GspH"/>
</dbReference>
<keyword evidence="7 11" id="KW-1133">Transmembrane helix</keyword>
<feature type="domain" description="General secretion pathway GspH" evidence="12">
    <location>
        <begin position="56"/>
        <end position="166"/>
    </location>
</feature>
<dbReference type="EMBL" id="BJCL01000019">
    <property type="protein sequence ID" value="GCL65682.1"/>
    <property type="molecule type" value="Genomic_DNA"/>
</dbReference>
<organism evidence="13 14">
    <name type="scientific">Pseudaquabacterium pictum</name>
    <dbReference type="NCBI Taxonomy" id="2315236"/>
    <lineage>
        <taxon>Bacteria</taxon>
        <taxon>Pseudomonadati</taxon>
        <taxon>Pseudomonadota</taxon>
        <taxon>Betaproteobacteria</taxon>
        <taxon>Burkholderiales</taxon>
        <taxon>Sphaerotilaceae</taxon>
        <taxon>Pseudaquabacterium</taxon>
    </lineage>
</organism>
<dbReference type="Proteomes" id="UP000301751">
    <property type="component" value="Unassembled WGS sequence"/>
</dbReference>
<accession>A0A480AZG2</accession>
<evidence type="ECO:0000256" key="5">
    <source>
        <dbReference type="ARBA" id="ARBA00022519"/>
    </source>
</evidence>
<dbReference type="OrthoDB" id="8592199at2"/>
<dbReference type="GO" id="GO:0015628">
    <property type="term" value="P:protein secretion by the type II secretion system"/>
    <property type="evidence" value="ECO:0007669"/>
    <property type="project" value="InterPro"/>
</dbReference>
<dbReference type="NCBIfam" id="TIGR02532">
    <property type="entry name" value="IV_pilin_GFxxxE"/>
    <property type="match status" value="1"/>
</dbReference>
<evidence type="ECO:0000256" key="10">
    <source>
        <dbReference type="ARBA" id="ARBA00030775"/>
    </source>
</evidence>
<keyword evidence="6 11" id="KW-0812">Transmembrane</keyword>
<keyword evidence="5" id="KW-0997">Cell inner membrane</keyword>
<reference evidence="14" key="1">
    <citation type="submission" date="2019-03" db="EMBL/GenBank/DDBJ databases">
        <title>Aquabacterium pictum sp.nov., the first bacteriochlorophyll a-containing freshwater bacterium in the genus Aquabacterium of the class Betaproteobacteria.</title>
        <authorList>
            <person name="Hirose S."/>
            <person name="Tank M."/>
            <person name="Hara E."/>
            <person name="Tamaki H."/>
            <person name="Takaichi S."/>
            <person name="Haruta S."/>
            <person name="Hanada S."/>
        </authorList>
    </citation>
    <scope>NUCLEOTIDE SEQUENCE [LARGE SCALE GENOMIC DNA]</scope>
    <source>
        <strain evidence="14">W35</strain>
    </source>
</reference>
<evidence type="ECO:0000256" key="6">
    <source>
        <dbReference type="ARBA" id="ARBA00022692"/>
    </source>
</evidence>
<feature type="transmembrane region" description="Helical" evidence="11">
    <location>
        <begin position="20"/>
        <end position="41"/>
    </location>
</feature>
<name>A0A480AZG2_9BURK</name>
<comment type="subcellular location">
    <subcellularLocation>
        <location evidence="1">Cell inner membrane</location>
        <topology evidence="1">Single-pass membrane protein</topology>
    </subcellularLocation>
</comment>
<comment type="similarity">
    <text evidence="9">Belongs to the GSP H family.</text>
</comment>
<protein>
    <recommendedName>
        <fullName evidence="2">Type II secretion system protein H</fullName>
    </recommendedName>
    <alternativeName>
        <fullName evidence="10">General secretion pathway protein H</fullName>
    </alternativeName>
</protein>
<evidence type="ECO:0000256" key="4">
    <source>
        <dbReference type="ARBA" id="ARBA00022481"/>
    </source>
</evidence>
<comment type="caution">
    <text evidence="13">The sequence shown here is derived from an EMBL/GenBank/DDBJ whole genome shotgun (WGS) entry which is preliminary data.</text>
</comment>
<evidence type="ECO:0000256" key="8">
    <source>
        <dbReference type="ARBA" id="ARBA00023136"/>
    </source>
</evidence>
<dbReference type="SUPFAM" id="SSF54523">
    <property type="entry name" value="Pili subunits"/>
    <property type="match status" value="1"/>
</dbReference>
<keyword evidence="4" id="KW-0488">Methylation</keyword>
<dbReference type="Gene3D" id="3.55.40.10">
    <property type="entry name" value="minor pseudopilin epsh domain"/>
    <property type="match status" value="1"/>
</dbReference>
<evidence type="ECO:0000256" key="3">
    <source>
        <dbReference type="ARBA" id="ARBA00022475"/>
    </source>
</evidence>
<dbReference type="Pfam" id="PF12019">
    <property type="entry name" value="GspH"/>
    <property type="match status" value="1"/>
</dbReference>
<evidence type="ECO:0000256" key="1">
    <source>
        <dbReference type="ARBA" id="ARBA00004377"/>
    </source>
</evidence>
<keyword evidence="3" id="KW-1003">Cell membrane</keyword>
<keyword evidence="14" id="KW-1185">Reference proteome</keyword>
<dbReference type="AlphaFoldDB" id="A0A480AZG2"/>
<keyword evidence="8 11" id="KW-0472">Membrane</keyword>
<gene>
    <name evidence="13" type="ORF">AQPW35_47630</name>
</gene>
<proteinExistence type="inferred from homology"/>
<evidence type="ECO:0000313" key="14">
    <source>
        <dbReference type="Proteomes" id="UP000301751"/>
    </source>
</evidence>
<evidence type="ECO:0000259" key="12">
    <source>
        <dbReference type="Pfam" id="PF12019"/>
    </source>
</evidence>
<dbReference type="GO" id="GO:0005886">
    <property type="term" value="C:plasma membrane"/>
    <property type="evidence" value="ECO:0007669"/>
    <property type="project" value="UniProtKB-SubCell"/>
</dbReference>
<evidence type="ECO:0000256" key="7">
    <source>
        <dbReference type="ARBA" id="ARBA00022989"/>
    </source>
</evidence>
<dbReference type="Pfam" id="PF07963">
    <property type="entry name" value="N_methyl"/>
    <property type="match status" value="1"/>
</dbReference>
<dbReference type="InterPro" id="IPR045584">
    <property type="entry name" value="Pilin-like"/>
</dbReference>
<dbReference type="PROSITE" id="PS00409">
    <property type="entry name" value="PROKAR_NTER_METHYL"/>
    <property type="match status" value="1"/>
</dbReference>
<evidence type="ECO:0000256" key="9">
    <source>
        <dbReference type="ARBA" id="ARBA00025772"/>
    </source>
</evidence>
<sequence>MRHLNLLRSLPALRRRGFTLVELMISLAVLVVVLAVAVPSMQEFTANNQLAATKSSFASALALARTEAAKRGRVVVLQALGSGSTGNEFANGWEIAVDDDGNGDVATSETRVRKSAVTLEKVKLGGAPVVSFRATGALVGTTAQVYTLCRASGGTRGFTVTVTPSGATDVVGINTCTP</sequence>
<dbReference type="InterPro" id="IPR012902">
    <property type="entry name" value="N_methyl_site"/>
</dbReference>
<evidence type="ECO:0000313" key="13">
    <source>
        <dbReference type="EMBL" id="GCL65682.1"/>
    </source>
</evidence>
<evidence type="ECO:0000256" key="11">
    <source>
        <dbReference type="SAM" id="Phobius"/>
    </source>
</evidence>
<dbReference type="GO" id="GO:0015627">
    <property type="term" value="C:type II protein secretion system complex"/>
    <property type="evidence" value="ECO:0007669"/>
    <property type="project" value="InterPro"/>
</dbReference>
<evidence type="ECO:0000256" key="2">
    <source>
        <dbReference type="ARBA" id="ARBA00021549"/>
    </source>
</evidence>
<dbReference type="RefSeq" id="WP_137735456.1">
    <property type="nucleotide sequence ID" value="NZ_BJCL01000019.1"/>
</dbReference>